<organism evidence="1 2">
    <name type="scientific">Sphingomonas glacialis</name>
    <dbReference type="NCBI Taxonomy" id="658225"/>
    <lineage>
        <taxon>Bacteria</taxon>
        <taxon>Pseudomonadati</taxon>
        <taxon>Pseudomonadota</taxon>
        <taxon>Alphaproteobacteria</taxon>
        <taxon>Sphingomonadales</taxon>
        <taxon>Sphingomonadaceae</taxon>
        <taxon>Sphingomonas</taxon>
    </lineage>
</organism>
<dbReference type="Gene3D" id="3.30.70.1280">
    <property type="entry name" value="SP0830-like domains"/>
    <property type="match status" value="1"/>
</dbReference>
<protein>
    <submittedName>
        <fullName evidence="1">DUF1697 domain-containing protein</fullName>
    </submittedName>
</protein>
<dbReference type="PANTHER" id="PTHR36439">
    <property type="entry name" value="BLL4334 PROTEIN"/>
    <property type="match status" value="1"/>
</dbReference>
<dbReference type="OrthoDB" id="9806494at2"/>
<dbReference type="Proteomes" id="UP000319931">
    <property type="component" value="Unassembled WGS sequence"/>
</dbReference>
<name>A0A502FTB3_9SPHN</name>
<keyword evidence="2" id="KW-1185">Reference proteome</keyword>
<dbReference type="SUPFAM" id="SSF160379">
    <property type="entry name" value="SP0830-like"/>
    <property type="match status" value="1"/>
</dbReference>
<dbReference type="EMBL" id="RCZC01000003">
    <property type="protein sequence ID" value="TPG52778.1"/>
    <property type="molecule type" value="Genomic_DNA"/>
</dbReference>
<gene>
    <name evidence="1" type="ORF">EAH76_12965</name>
</gene>
<dbReference type="Pfam" id="PF08002">
    <property type="entry name" value="DUF1697"/>
    <property type="match status" value="1"/>
</dbReference>
<reference evidence="1 2" key="1">
    <citation type="journal article" date="2019" name="Environ. Microbiol.">
        <title>Species interactions and distinct microbial communities in high Arctic permafrost affected cryosols are associated with the CH4 and CO2 gas fluxes.</title>
        <authorList>
            <person name="Altshuler I."/>
            <person name="Hamel J."/>
            <person name="Turney S."/>
            <person name="Magnuson E."/>
            <person name="Levesque R."/>
            <person name="Greer C."/>
            <person name="Whyte L.G."/>
        </authorList>
    </citation>
    <scope>NUCLEOTIDE SEQUENCE [LARGE SCALE GENOMIC DNA]</scope>
    <source>
        <strain evidence="1 2">E6.1</strain>
    </source>
</reference>
<evidence type="ECO:0000313" key="2">
    <source>
        <dbReference type="Proteomes" id="UP000319931"/>
    </source>
</evidence>
<proteinExistence type="predicted"/>
<comment type="caution">
    <text evidence="1">The sequence shown here is derived from an EMBL/GenBank/DDBJ whole genome shotgun (WGS) entry which is preliminary data.</text>
</comment>
<dbReference type="RefSeq" id="WP_140850697.1">
    <property type="nucleotide sequence ID" value="NZ_RCZC01000003.1"/>
</dbReference>
<sequence>MMRWAALLKGVNLNGRKLPMADLKALVEGLGYREVATLLASGNVVFACDETDGAKVEAALEAALDGYGLKTDVVVRSAADLRAILAANPFPEATPARPNHVVVLFHRDSVPADLLDALPEIYQGRETLIAHGRELYIDYIDGIGASKLPQAMAKLKFPQLATARNWNTVVKLTALLEHPHG</sequence>
<dbReference type="AlphaFoldDB" id="A0A502FTB3"/>
<dbReference type="PANTHER" id="PTHR36439:SF1">
    <property type="entry name" value="DUF1697 DOMAIN-CONTAINING PROTEIN"/>
    <property type="match status" value="1"/>
</dbReference>
<evidence type="ECO:0000313" key="1">
    <source>
        <dbReference type="EMBL" id="TPG52778.1"/>
    </source>
</evidence>
<dbReference type="PIRSF" id="PIRSF008502">
    <property type="entry name" value="UCP008502"/>
    <property type="match status" value="1"/>
</dbReference>
<dbReference type="InterPro" id="IPR012545">
    <property type="entry name" value="DUF1697"/>
</dbReference>
<accession>A0A502FTB3</accession>